<keyword evidence="1" id="KW-1015">Disulfide bond</keyword>
<evidence type="ECO:0000313" key="8">
    <source>
        <dbReference type="Proteomes" id="UP000054477"/>
    </source>
</evidence>
<dbReference type="GO" id="GO:0006629">
    <property type="term" value="P:lipid metabolic process"/>
    <property type="evidence" value="ECO:0007669"/>
    <property type="project" value="InterPro"/>
</dbReference>
<dbReference type="PANTHER" id="PTHR45856">
    <property type="entry name" value="ALPHA/BETA-HYDROLASES SUPERFAMILY PROTEIN"/>
    <property type="match status" value="1"/>
</dbReference>
<dbReference type="Gene3D" id="3.40.50.1820">
    <property type="entry name" value="alpha/beta hydrolase"/>
    <property type="match status" value="1"/>
</dbReference>
<evidence type="ECO:0000256" key="5">
    <source>
        <dbReference type="SAM" id="SignalP"/>
    </source>
</evidence>
<evidence type="ECO:0000256" key="4">
    <source>
        <dbReference type="ARBA" id="ARBA00048461"/>
    </source>
</evidence>
<protein>
    <recommendedName>
        <fullName evidence="6">Fungal lipase-type domain-containing protein</fullName>
    </recommendedName>
</protein>
<accession>A0A0C9XVW5</accession>
<dbReference type="Pfam" id="PF01764">
    <property type="entry name" value="Lipase_3"/>
    <property type="match status" value="1"/>
</dbReference>
<reference evidence="7 8" key="1">
    <citation type="submission" date="2014-04" db="EMBL/GenBank/DDBJ databases">
        <authorList>
            <consortium name="DOE Joint Genome Institute"/>
            <person name="Kuo A."/>
            <person name="Kohler A."/>
            <person name="Nagy L.G."/>
            <person name="Floudas D."/>
            <person name="Copeland A."/>
            <person name="Barry K.W."/>
            <person name="Cichocki N."/>
            <person name="Veneault-Fourrey C."/>
            <person name="LaButti K."/>
            <person name="Lindquist E.A."/>
            <person name="Lipzen A."/>
            <person name="Lundell T."/>
            <person name="Morin E."/>
            <person name="Murat C."/>
            <person name="Sun H."/>
            <person name="Tunlid A."/>
            <person name="Henrissat B."/>
            <person name="Grigoriev I.V."/>
            <person name="Hibbett D.S."/>
            <person name="Martin F."/>
            <person name="Nordberg H.P."/>
            <person name="Cantor M.N."/>
            <person name="Hua S.X."/>
        </authorList>
    </citation>
    <scope>NUCLEOTIDE SEQUENCE [LARGE SCALE GENOMIC DNA]</scope>
    <source>
        <strain evidence="7 8">LaAM-08-1</strain>
    </source>
</reference>
<keyword evidence="5" id="KW-0732">Signal</keyword>
<evidence type="ECO:0000256" key="1">
    <source>
        <dbReference type="ARBA" id="ARBA00023157"/>
    </source>
</evidence>
<proteinExistence type="inferred from homology"/>
<dbReference type="PANTHER" id="PTHR45856:SF11">
    <property type="entry name" value="FUNGAL LIPASE-LIKE DOMAIN-CONTAINING PROTEIN"/>
    <property type="match status" value="1"/>
</dbReference>
<name>A0A0C9XVW5_9AGAR</name>
<dbReference type="AlphaFoldDB" id="A0A0C9XVW5"/>
<evidence type="ECO:0000259" key="6">
    <source>
        <dbReference type="Pfam" id="PF01764"/>
    </source>
</evidence>
<comment type="similarity">
    <text evidence="2">Belongs to the AB hydrolase superfamily. Lipase family. Class 3 subfamily.</text>
</comment>
<dbReference type="OrthoDB" id="426718at2759"/>
<keyword evidence="8" id="KW-1185">Reference proteome</keyword>
<dbReference type="HOGENOM" id="CLU_032957_9_1_1"/>
<dbReference type="Proteomes" id="UP000054477">
    <property type="component" value="Unassembled WGS sequence"/>
</dbReference>
<evidence type="ECO:0000256" key="2">
    <source>
        <dbReference type="ARBA" id="ARBA00043996"/>
    </source>
</evidence>
<sequence length="338" mass="36216">MLPFFFLLPFISLLKFSAAAPARAHFDDRSVTALSAADLTSLAPYTRFARVAHCPTSKLKGWNCGGESFLFSFSVATKVFTLTAICNALPGFQPTLIGGDGNAVKFVGVNLISMSVLTDVNILMSSLDTKLFPGISPSVQVHTGFGDEHALTAAKILAEVKNLMASKNTQSITLVGHSLGGVLSTLDGVYLKTDLPANTSFKVVTYGLPRIGNPAFAQLVDSMLPDFRRINRQLDIVPIIPGRFLGYSHPQGQIHLISPGNTFACSGDDDATDSNLKCQIQSVPSVLAKSILNHISLHHDIAIARNELIALDKLESWDLMRGFTLALSSASDRSGQAL</sequence>
<feature type="chain" id="PRO_5002217082" description="Fungal lipase-type domain-containing protein" evidence="5">
    <location>
        <begin position="20"/>
        <end position="338"/>
    </location>
</feature>
<gene>
    <name evidence="7" type="ORF">K443DRAFT_127635</name>
</gene>
<comment type="catalytic activity">
    <reaction evidence="4">
        <text>a monoacylglycerol + H2O = glycerol + a fatty acid + H(+)</text>
        <dbReference type="Rhea" id="RHEA:15245"/>
        <dbReference type="ChEBI" id="CHEBI:15377"/>
        <dbReference type="ChEBI" id="CHEBI:15378"/>
        <dbReference type="ChEBI" id="CHEBI:17408"/>
        <dbReference type="ChEBI" id="CHEBI:17754"/>
        <dbReference type="ChEBI" id="CHEBI:28868"/>
    </reaction>
</comment>
<dbReference type="SUPFAM" id="SSF53474">
    <property type="entry name" value="alpha/beta-Hydrolases"/>
    <property type="match status" value="1"/>
</dbReference>
<organism evidence="7 8">
    <name type="scientific">Laccaria amethystina LaAM-08-1</name>
    <dbReference type="NCBI Taxonomy" id="1095629"/>
    <lineage>
        <taxon>Eukaryota</taxon>
        <taxon>Fungi</taxon>
        <taxon>Dikarya</taxon>
        <taxon>Basidiomycota</taxon>
        <taxon>Agaricomycotina</taxon>
        <taxon>Agaricomycetes</taxon>
        <taxon>Agaricomycetidae</taxon>
        <taxon>Agaricales</taxon>
        <taxon>Agaricineae</taxon>
        <taxon>Hydnangiaceae</taxon>
        <taxon>Laccaria</taxon>
    </lineage>
</organism>
<dbReference type="CDD" id="cd00519">
    <property type="entry name" value="Lipase_3"/>
    <property type="match status" value="1"/>
</dbReference>
<evidence type="ECO:0000256" key="3">
    <source>
        <dbReference type="ARBA" id="ARBA00047591"/>
    </source>
</evidence>
<dbReference type="InterPro" id="IPR051218">
    <property type="entry name" value="Sec_MonoDiacylglyc_Lipase"/>
</dbReference>
<feature type="signal peptide" evidence="5">
    <location>
        <begin position="1"/>
        <end position="19"/>
    </location>
</feature>
<comment type="catalytic activity">
    <reaction evidence="3">
        <text>a diacylglycerol + H2O = a monoacylglycerol + a fatty acid + H(+)</text>
        <dbReference type="Rhea" id="RHEA:32731"/>
        <dbReference type="ChEBI" id="CHEBI:15377"/>
        <dbReference type="ChEBI" id="CHEBI:15378"/>
        <dbReference type="ChEBI" id="CHEBI:17408"/>
        <dbReference type="ChEBI" id="CHEBI:18035"/>
        <dbReference type="ChEBI" id="CHEBI:28868"/>
    </reaction>
</comment>
<feature type="domain" description="Fungal lipase-type" evidence="6">
    <location>
        <begin position="116"/>
        <end position="243"/>
    </location>
</feature>
<evidence type="ECO:0000313" key="7">
    <source>
        <dbReference type="EMBL" id="KIK09191.1"/>
    </source>
</evidence>
<reference evidence="8" key="2">
    <citation type="submission" date="2015-01" db="EMBL/GenBank/DDBJ databases">
        <title>Evolutionary Origins and Diversification of the Mycorrhizal Mutualists.</title>
        <authorList>
            <consortium name="DOE Joint Genome Institute"/>
            <consortium name="Mycorrhizal Genomics Consortium"/>
            <person name="Kohler A."/>
            <person name="Kuo A."/>
            <person name="Nagy L.G."/>
            <person name="Floudas D."/>
            <person name="Copeland A."/>
            <person name="Barry K.W."/>
            <person name="Cichocki N."/>
            <person name="Veneault-Fourrey C."/>
            <person name="LaButti K."/>
            <person name="Lindquist E.A."/>
            <person name="Lipzen A."/>
            <person name="Lundell T."/>
            <person name="Morin E."/>
            <person name="Murat C."/>
            <person name="Riley R."/>
            <person name="Ohm R."/>
            <person name="Sun H."/>
            <person name="Tunlid A."/>
            <person name="Henrissat B."/>
            <person name="Grigoriev I.V."/>
            <person name="Hibbett D.S."/>
            <person name="Martin F."/>
        </authorList>
    </citation>
    <scope>NUCLEOTIDE SEQUENCE [LARGE SCALE GENOMIC DNA]</scope>
    <source>
        <strain evidence="8">LaAM-08-1</strain>
    </source>
</reference>
<dbReference type="InterPro" id="IPR029058">
    <property type="entry name" value="AB_hydrolase_fold"/>
</dbReference>
<dbReference type="EMBL" id="KN838539">
    <property type="protein sequence ID" value="KIK09191.1"/>
    <property type="molecule type" value="Genomic_DNA"/>
</dbReference>
<dbReference type="InterPro" id="IPR002921">
    <property type="entry name" value="Fungal_lipase-type"/>
</dbReference>